<reference evidence="3" key="1">
    <citation type="journal article" date="2021" name="Int. J. Syst. Evol. Microbiol.">
        <title>Actinocatenispora comari sp. nov., an endophytic actinomycete isolated from aerial parts of Comarum salesowianum.</title>
        <authorList>
            <person name="Oyunbileg N."/>
            <person name="Iizaka Y."/>
            <person name="Hamada M."/>
            <person name="Davaapurev B.O."/>
            <person name="Fukumoto A."/>
            <person name="Tsetseg B."/>
            <person name="Kato F."/>
            <person name="Tamura T."/>
            <person name="Batkhuu J."/>
            <person name="Anzai Y."/>
        </authorList>
    </citation>
    <scope>NUCLEOTIDE SEQUENCE [LARGE SCALE GENOMIC DNA]</scope>
    <source>
        <strain evidence="3">NUM-2625</strain>
    </source>
</reference>
<name>A0A8J4AEP8_9ACTN</name>
<comment type="caution">
    <text evidence="2">The sequence shown here is derived from an EMBL/GenBank/DDBJ whole genome shotgun (WGS) entry which is preliminary data.</text>
</comment>
<evidence type="ECO:0000313" key="3">
    <source>
        <dbReference type="Proteomes" id="UP000614996"/>
    </source>
</evidence>
<sequence length="81" mass="9174">MAPAGSVQVLIHDEEDHCFGLWMLHDGRLVEVELPWTRRWHAPAPSSSEYPPSPGYLVRTDQGEPVPAQTPPHDRDPRPAW</sequence>
<organism evidence="2 3">
    <name type="scientific">Actinocatenispora comari</name>
    <dbReference type="NCBI Taxonomy" id="2807577"/>
    <lineage>
        <taxon>Bacteria</taxon>
        <taxon>Bacillati</taxon>
        <taxon>Actinomycetota</taxon>
        <taxon>Actinomycetes</taxon>
        <taxon>Micromonosporales</taxon>
        <taxon>Micromonosporaceae</taxon>
        <taxon>Actinocatenispora</taxon>
    </lineage>
</organism>
<proteinExistence type="predicted"/>
<dbReference type="Proteomes" id="UP000614996">
    <property type="component" value="Unassembled WGS sequence"/>
</dbReference>
<gene>
    <name evidence="2" type="ORF">NUM_52100</name>
</gene>
<feature type="region of interest" description="Disordered" evidence="1">
    <location>
        <begin position="41"/>
        <end position="81"/>
    </location>
</feature>
<protein>
    <submittedName>
        <fullName evidence="2">Uncharacterized protein</fullName>
    </submittedName>
</protein>
<dbReference type="EMBL" id="BOPO01000110">
    <property type="protein sequence ID" value="GIL29956.1"/>
    <property type="molecule type" value="Genomic_DNA"/>
</dbReference>
<evidence type="ECO:0000256" key="1">
    <source>
        <dbReference type="SAM" id="MobiDB-lite"/>
    </source>
</evidence>
<evidence type="ECO:0000313" key="2">
    <source>
        <dbReference type="EMBL" id="GIL29956.1"/>
    </source>
</evidence>
<dbReference type="AlphaFoldDB" id="A0A8J4AEP8"/>
<accession>A0A8J4AEP8</accession>
<feature type="compositionally biased region" description="Basic and acidic residues" evidence="1">
    <location>
        <begin position="72"/>
        <end position="81"/>
    </location>
</feature>
<keyword evidence="3" id="KW-1185">Reference proteome</keyword>